<dbReference type="GO" id="GO:0008270">
    <property type="term" value="F:zinc ion binding"/>
    <property type="evidence" value="ECO:0007669"/>
    <property type="project" value="UniProtKB-KW"/>
</dbReference>
<dbReference type="Proteomes" id="UP000800036">
    <property type="component" value="Unassembled WGS sequence"/>
</dbReference>
<evidence type="ECO:0000256" key="4">
    <source>
        <dbReference type="SAM" id="MobiDB-lite"/>
    </source>
</evidence>
<evidence type="ECO:0000313" key="7">
    <source>
        <dbReference type="Proteomes" id="UP000800036"/>
    </source>
</evidence>
<dbReference type="SUPFAM" id="SSF90209">
    <property type="entry name" value="Ran binding protein zinc finger-like"/>
    <property type="match status" value="1"/>
</dbReference>
<feature type="compositionally biased region" description="Basic and acidic residues" evidence="4">
    <location>
        <begin position="564"/>
        <end position="574"/>
    </location>
</feature>
<dbReference type="OrthoDB" id="271448at2759"/>
<feature type="domain" description="RanBP2-type" evidence="5">
    <location>
        <begin position="332"/>
        <end position="356"/>
    </location>
</feature>
<dbReference type="EMBL" id="ML976667">
    <property type="protein sequence ID" value="KAF1976254.1"/>
    <property type="molecule type" value="Genomic_DNA"/>
</dbReference>
<keyword evidence="1" id="KW-0479">Metal-binding</keyword>
<reference evidence="6" key="1">
    <citation type="journal article" date="2020" name="Stud. Mycol.">
        <title>101 Dothideomycetes genomes: a test case for predicting lifestyles and emergence of pathogens.</title>
        <authorList>
            <person name="Haridas S."/>
            <person name="Albert R."/>
            <person name="Binder M."/>
            <person name="Bloem J."/>
            <person name="Labutti K."/>
            <person name="Salamov A."/>
            <person name="Andreopoulos B."/>
            <person name="Baker S."/>
            <person name="Barry K."/>
            <person name="Bills G."/>
            <person name="Bluhm B."/>
            <person name="Cannon C."/>
            <person name="Castanera R."/>
            <person name="Culley D."/>
            <person name="Daum C."/>
            <person name="Ezra D."/>
            <person name="Gonzalez J."/>
            <person name="Henrissat B."/>
            <person name="Kuo A."/>
            <person name="Liang C."/>
            <person name="Lipzen A."/>
            <person name="Lutzoni F."/>
            <person name="Magnuson J."/>
            <person name="Mondo S."/>
            <person name="Nolan M."/>
            <person name="Ohm R."/>
            <person name="Pangilinan J."/>
            <person name="Park H.-J."/>
            <person name="Ramirez L."/>
            <person name="Alfaro M."/>
            <person name="Sun H."/>
            <person name="Tritt A."/>
            <person name="Yoshinaga Y."/>
            <person name="Zwiers L.-H."/>
            <person name="Turgeon B."/>
            <person name="Goodwin S."/>
            <person name="Spatafora J."/>
            <person name="Crous P."/>
            <person name="Grigoriev I."/>
        </authorList>
    </citation>
    <scope>NUCLEOTIDE SEQUENCE</scope>
    <source>
        <strain evidence="6">CBS 107.79</strain>
    </source>
</reference>
<organism evidence="6 7">
    <name type="scientific">Bimuria novae-zelandiae CBS 107.79</name>
    <dbReference type="NCBI Taxonomy" id="1447943"/>
    <lineage>
        <taxon>Eukaryota</taxon>
        <taxon>Fungi</taxon>
        <taxon>Dikarya</taxon>
        <taxon>Ascomycota</taxon>
        <taxon>Pezizomycotina</taxon>
        <taxon>Dothideomycetes</taxon>
        <taxon>Pleosporomycetidae</taxon>
        <taxon>Pleosporales</taxon>
        <taxon>Massarineae</taxon>
        <taxon>Didymosphaeriaceae</taxon>
        <taxon>Bimuria</taxon>
    </lineage>
</organism>
<feature type="compositionally biased region" description="Low complexity" evidence="4">
    <location>
        <begin position="425"/>
        <end position="437"/>
    </location>
</feature>
<proteinExistence type="predicted"/>
<evidence type="ECO:0000256" key="3">
    <source>
        <dbReference type="ARBA" id="ARBA00022833"/>
    </source>
</evidence>
<dbReference type="InterPro" id="IPR001876">
    <property type="entry name" value="Znf_RanBP2"/>
</dbReference>
<evidence type="ECO:0000256" key="1">
    <source>
        <dbReference type="ARBA" id="ARBA00022723"/>
    </source>
</evidence>
<feature type="region of interest" description="Disordered" evidence="4">
    <location>
        <begin position="274"/>
        <end position="320"/>
    </location>
</feature>
<sequence>MDTHRALPLSEADFLDFVYNYFKAEYAPIRWLFTSTAEAVPKQAQRFIFMGNELFPTSWRPANPQTQGDLESLDYCIRKWKLDATFVQGMVVRYAKHQKHERLEKRLYEVGRKDLMVCKALKEKHLIDALWPSPAPANLPKELLQQGVEVRRWYGDMFFKYFRSLHAIDDFTLRPEVEQKIKIVGVNTLVPYVEHILAGPVEPIRRIVSNGTGFANAPGKKEVRTFGKPERFEIRFDSPGEVENTMMRSVVRQCQCLKCGTVRDVQVAVLIDPVPSNPNTSARRHHPSKVSQRYTPGYNMPGTHDEAPQQPPAPHLETYNATTDVRPPSPVQKKQCPACTFLNHPELTTCEMCQSALPEAVITKPPSPVQRKTLARKPSHAHSVSMPTNSRTEGTKEDRPNLLNRVNRYSMGLGSTLLSYSPFAQEQQPEQRPQMEQTNQSATTPKAPVEPKQPPPQLQRSALSEARRETAPIPPQTSPTIASPELPKSPWDEPAPSTPPEDRPEPSLSHHPEMTLMPLTPPPATDSARRLTPLGMPQSLMDDYVPITPPVVRDEVEDAGWGEVSRDEARKAVDSDGEDEEGSGRTGMLDLDAIAQEEVGVWGEREDD</sequence>
<keyword evidence="7" id="KW-1185">Reference proteome</keyword>
<feature type="region of interest" description="Disordered" evidence="4">
    <location>
        <begin position="560"/>
        <end position="608"/>
    </location>
</feature>
<dbReference type="InterPro" id="IPR036443">
    <property type="entry name" value="Znf_RanBP2_sf"/>
</dbReference>
<feature type="compositionally biased region" description="Basic and acidic residues" evidence="4">
    <location>
        <begin position="500"/>
        <end position="513"/>
    </location>
</feature>
<evidence type="ECO:0000256" key="2">
    <source>
        <dbReference type="ARBA" id="ARBA00022771"/>
    </source>
</evidence>
<gene>
    <name evidence="6" type="ORF">BU23DRAFT_456235</name>
</gene>
<protein>
    <recommendedName>
        <fullName evidence="5">RanBP2-type domain-containing protein</fullName>
    </recommendedName>
</protein>
<name>A0A6A5VGE6_9PLEO</name>
<dbReference type="Gene3D" id="2.30.30.380">
    <property type="entry name" value="Zn-finger domain of Sec23/24"/>
    <property type="match status" value="1"/>
</dbReference>
<feature type="region of interest" description="Disordered" evidence="4">
    <location>
        <begin position="364"/>
        <end position="403"/>
    </location>
</feature>
<dbReference type="AlphaFoldDB" id="A0A6A5VGE6"/>
<keyword evidence="2" id="KW-0863">Zinc-finger</keyword>
<accession>A0A6A5VGE6</accession>
<evidence type="ECO:0000313" key="6">
    <source>
        <dbReference type="EMBL" id="KAF1976254.1"/>
    </source>
</evidence>
<feature type="region of interest" description="Disordered" evidence="4">
    <location>
        <begin position="424"/>
        <end position="545"/>
    </location>
</feature>
<dbReference type="SMART" id="SM00547">
    <property type="entry name" value="ZnF_RBZ"/>
    <property type="match status" value="1"/>
</dbReference>
<evidence type="ECO:0000259" key="5">
    <source>
        <dbReference type="SMART" id="SM00547"/>
    </source>
</evidence>
<keyword evidence="3" id="KW-0862">Zinc</keyword>